<sequence>MTTRGDDSRATPVRIDTARPSIIRVYDAMLGGKDNFQADRDVRDKLLALDPEFGRASWDIREFTMRVTRFLAGDIGVGQFVDLGAILPTSENTHEVAQRLNREATMVYVAMDHAVLAHGRALLADNDRTHMAEADFRQPQQVIENTTVAKYIDFDVPMALFLVGTMHHVSDRRDPAGIVAAYIDAMPSGSYLALAQMSDPGPDHELAPLAQQVTEVYRQAGFPCWLRTPDQAVAMMAGLELLEPGMVTLADWWPDGPRLRPLSPVQRLVHGAVGRKP</sequence>
<dbReference type="Pfam" id="PF04672">
    <property type="entry name" value="Methyltransf_19"/>
    <property type="match status" value="1"/>
</dbReference>
<keyword evidence="1" id="KW-0808">Transferase</keyword>
<evidence type="ECO:0000313" key="2">
    <source>
        <dbReference type="Proteomes" id="UP000295680"/>
    </source>
</evidence>
<dbReference type="SUPFAM" id="SSF53335">
    <property type="entry name" value="S-adenosyl-L-methionine-dependent methyltransferases"/>
    <property type="match status" value="1"/>
</dbReference>
<comment type="caution">
    <text evidence="1">The sequence shown here is derived from an EMBL/GenBank/DDBJ whole genome shotgun (WGS) entry which is preliminary data.</text>
</comment>
<accession>A0A4R2JHU4</accession>
<dbReference type="PIRSF" id="PIRSF017393">
    <property type="entry name" value="MTase_SAV2177"/>
    <property type="match status" value="1"/>
</dbReference>
<dbReference type="InterPro" id="IPR029063">
    <property type="entry name" value="SAM-dependent_MTases_sf"/>
</dbReference>
<dbReference type="RefSeq" id="WP_132123651.1">
    <property type="nucleotide sequence ID" value="NZ_SLWS01000010.1"/>
</dbReference>
<keyword evidence="2" id="KW-1185">Reference proteome</keyword>
<proteinExistence type="predicted"/>
<reference evidence="1 2" key="1">
    <citation type="submission" date="2019-03" db="EMBL/GenBank/DDBJ databases">
        <title>Genomic Encyclopedia of Type Strains, Phase IV (KMG-IV): sequencing the most valuable type-strain genomes for metagenomic binning, comparative biology and taxonomic classification.</title>
        <authorList>
            <person name="Goeker M."/>
        </authorList>
    </citation>
    <scope>NUCLEOTIDE SEQUENCE [LARGE SCALE GENOMIC DNA]</scope>
    <source>
        <strain evidence="1 2">DSM 45934</strain>
    </source>
</reference>
<dbReference type="AlphaFoldDB" id="A0A4R2JHU4"/>
<dbReference type="EMBL" id="SLWS01000010">
    <property type="protein sequence ID" value="TCO53695.1"/>
    <property type="molecule type" value="Genomic_DNA"/>
</dbReference>
<dbReference type="OrthoDB" id="3663851at2"/>
<dbReference type="Proteomes" id="UP000295680">
    <property type="component" value="Unassembled WGS sequence"/>
</dbReference>
<dbReference type="GO" id="GO:0032259">
    <property type="term" value="P:methylation"/>
    <property type="evidence" value="ECO:0007669"/>
    <property type="project" value="UniProtKB-KW"/>
</dbReference>
<gene>
    <name evidence="1" type="ORF">EV192_110285</name>
</gene>
<dbReference type="GO" id="GO:0008168">
    <property type="term" value="F:methyltransferase activity"/>
    <property type="evidence" value="ECO:0007669"/>
    <property type="project" value="UniProtKB-KW"/>
</dbReference>
<dbReference type="InterPro" id="IPR006764">
    <property type="entry name" value="SAM_dep_MeTrfase_SAV2177_type"/>
</dbReference>
<protein>
    <submittedName>
        <fullName evidence="1">S-adenosyl methyltransferase</fullName>
    </submittedName>
</protein>
<organism evidence="1 2">
    <name type="scientific">Actinocrispum wychmicini</name>
    <dbReference type="NCBI Taxonomy" id="1213861"/>
    <lineage>
        <taxon>Bacteria</taxon>
        <taxon>Bacillati</taxon>
        <taxon>Actinomycetota</taxon>
        <taxon>Actinomycetes</taxon>
        <taxon>Pseudonocardiales</taxon>
        <taxon>Pseudonocardiaceae</taxon>
        <taxon>Actinocrispum</taxon>
    </lineage>
</organism>
<evidence type="ECO:0000313" key="1">
    <source>
        <dbReference type="EMBL" id="TCO53695.1"/>
    </source>
</evidence>
<keyword evidence="1" id="KW-0489">Methyltransferase</keyword>
<name>A0A4R2JHU4_9PSEU</name>
<dbReference type="Gene3D" id="3.40.50.150">
    <property type="entry name" value="Vaccinia Virus protein VP39"/>
    <property type="match status" value="1"/>
</dbReference>